<dbReference type="Proteomes" id="UP001560573">
    <property type="component" value="Unassembled WGS sequence"/>
</dbReference>
<evidence type="ECO:0000313" key="1">
    <source>
        <dbReference type="EMBL" id="MEX6689217.1"/>
    </source>
</evidence>
<reference evidence="1 2" key="1">
    <citation type="submission" date="2023-07" db="EMBL/GenBank/DDBJ databases">
        <authorList>
            <person name="Lian W.-H."/>
        </authorList>
    </citation>
    <scope>NUCLEOTIDE SEQUENCE [LARGE SCALE GENOMIC DNA]</scope>
    <source>
        <strain evidence="1 2">SYSU DXS3180</strain>
    </source>
</reference>
<organism evidence="1 2">
    <name type="scientific">Danxiaibacter flavus</name>
    <dbReference type="NCBI Taxonomy" id="3049108"/>
    <lineage>
        <taxon>Bacteria</taxon>
        <taxon>Pseudomonadati</taxon>
        <taxon>Bacteroidota</taxon>
        <taxon>Chitinophagia</taxon>
        <taxon>Chitinophagales</taxon>
        <taxon>Chitinophagaceae</taxon>
        <taxon>Danxiaibacter</taxon>
    </lineage>
</organism>
<keyword evidence="2" id="KW-1185">Reference proteome</keyword>
<dbReference type="RefSeq" id="WP_369330623.1">
    <property type="nucleotide sequence ID" value="NZ_JAULBC010000005.1"/>
</dbReference>
<dbReference type="Gene3D" id="2.10.230.10">
    <property type="entry name" value="Heat shock protein DnaJ, cysteine-rich domain"/>
    <property type="match status" value="1"/>
</dbReference>
<dbReference type="InterPro" id="IPR036410">
    <property type="entry name" value="HSP_DnaJ_Cys-rich_dom_sf"/>
</dbReference>
<comment type="caution">
    <text evidence="1">The sequence shown here is derived from an EMBL/GenBank/DDBJ whole genome shotgun (WGS) entry which is preliminary data.</text>
</comment>
<evidence type="ECO:0008006" key="3">
    <source>
        <dbReference type="Google" id="ProtNLM"/>
    </source>
</evidence>
<accession>A0ABV3ZH40</accession>
<proteinExistence type="predicted"/>
<protein>
    <recommendedName>
        <fullName evidence="3">Phage portal protein</fullName>
    </recommendedName>
</protein>
<dbReference type="EMBL" id="JAULBC010000005">
    <property type="protein sequence ID" value="MEX6689217.1"/>
    <property type="molecule type" value="Genomic_DNA"/>
</dbReference>
<gene>
    <name evidence="1" type="ORF">QTN47_17035</name>
</gene>
<name>A0ABV3ZH40_9BACT</name>
<evidence type="ECO:0000313" key="2">
    <source>
        <dbReference type="Proteomes" id="UP001560573"/>
    </source>
</evidence>
<sequence>MNKVFTKDELSLYFTGGKKHSAYLETVKQYEKINCHANGLVPGDLIKKRRPRESEEILKYRTDIYIPKTKHPIYKVINSLSKIRRSPDWSINYDKVESPARIIPEESLQTYCEEEYPGFTSVTNWMFSVALKNICIDANAVIAVFPVDPNIASNQFYKPMAMLFNSPEVIYFEETANYAVLKSKEKNKIVLDSGKFEDGDVYYIITDQEFFRYEKQMSGEFLQTQYINHKLGRLPVFKVPSVFLTQKDNVVIQESRIAPMIPHLDEAAREYSDLQASKVQHMFPLFWYIDTKKCDSCQGTGKEVDQSDPNKVLKKCSKCNGSGKAVFSPYVNMAVKPPEITEGVSANLPFPPAGYIAKDVEILKLQEESVDKNLFGALSSINMQFLDQTPLNISGEAKNVDREELNNFVYSVAEDIVACMDKIYDLICLWRYSYIAPNKADRKKMLPQIAVPEQFDLLPASYLMDEISKATSSKGVSPIIIMGLQKEYAVKKFYNNPGIGDLLATVCELDPLPGLTDDEKMIRLSNHGISMEDYVISSNLLSFVKMAVFEDKNFMGLDYSKQIDKMKEYAKVKMKDISGATEIKNSLNDQPIINQA</sequence>
<dbReference type="SUPFAM" id="SSF57938">
    <property type="entry name" value="DnaJ/Hsp40 cysteine-rich domain"/>
    <property type="match status" value="1"/>
</dbReference>